<reference evidence="3" key="2">
    <citation type="journal article" date="2018" name="Plant J.">
        <title>The Sorghum bicolor reference genome: improved assembly, gene annotations, a transcriptome atlas, and signatures of genome organization.</title>
        <authorList>
            <person name="McCormick R.F."/>
            <person name="Truong S.K."/>
            <person name="Sreedasyam A."/>
            <person name="Jenkins J."/>
            <person name="Shu S."/>
            <person name="Sims D."/>
            <person name="Kennedy M."/>
            <person name="Amirebrahimi M."/>
            <person name="Weers B.D."/>
            <person name="McKinley B."/>
            <person name="Mattison A."/>
            <person name="Morishige D.T."/>
            <person name="Grimwood J."/>
            <person name="Schmutz J."/>
            <person name="Mullet J.E."/>
        </authorList>
    </citation>
    <scope>NUCLEOTIDE SEQUENCE [LARGE SCALE GENOMIC DNA]</scope>
    <source>
        <strain evidence="3">cv. BTx623</strain>
    </source>
</reference>
<dbReference type="InParanoid" id="A0A1B6Q2C3"/>
<dbReference type="Gramene" id="KXG32072">
    <property type="protein sequence ID" value="KXG32072"/>
    <property type="gene ID" value="SORBI_3003G096600"/>
</dbReference>
<gene>
    <name evidence="2" type="ORF">SORBI_3003G096600</name>
</gene>
<protein>
    <submittedName>
        <fullName evidence="2">Uncharacterized protein</fullName>
    </submittedName>
</protein>
<sequence length="109" mass="11896">MGHRLGIIDLMLTATAPPRDLAPPSPAPPEPQLRQRPLPFVPHYQRWDTASSEMRHRLSLTVEDGRLIQASPYPACLPARPPAGCGSSCCSLDPLLLGTEKGCLPYEEL</sequence>
<evidence type="ECO:0000256" key="1">
    <source>
        <dbReference type="SAM" id="MobiDB-lite"/>
    </source>
</evidence>
<evidence type="ECO:0000313" key="2">
    <source>
        <dbReference type="EMBL" id="KXG32072.1"/>
    </source>
</evidence>
<reference evidence="2 3" key="1">
    <citation type="journal article" date="2009" name="Nature">
        <title>The Sorghum bicolor genome and the diversification of grasses.</title>
        <authorList>
            <person name="Paterson A.H."/>
            <person name="Bowers J.E."/>
            <person name="Bruggmann R."/>
            <person name="Dubchak I."/>
            <person name="Grimwood J."/>
            <person name="Gundlach H."/>
            <person name="Haberer G."/>
            <person name="Hellsten U."/>
            <person name="Mitros T."/>
            <person name="Poliakov A."/>
            <person name="Schmutz J."/>
            <person name="Spannagl M."/>
            <person name="Tang H."/>
            <person name="Wang X."/>
            <person name="Wicker T."/>
            <person name="Bharti A.K."/>
            <person name="Chapman J."/>
            <person name="Feltus F.A."/>
            <person name="Gowik U."/>
            <person name="Grigoriev I.V."/>
            <person name="Lyons E."/>
            <person name="Maher C.A."/>
            <person name="Martis M."/>
            <person name="Narechania A."/>
            <person name="Otillar R.P."/>
            <person name="Penning B.W."/>
            <person name="Salamov A.A."/>
            <person name="Wang Y."/>
            <person name="Zhang L."/>
            <person name="Carpita N.C."/>
            <person name="Freeling M."/>
            <person name="Gingle A.R."/>
            <person name="Hash C.T."/>
            <person name="Keller B."/>
            <person name="Klein P."/>
            <person name="Kresovich S."/>
            <person name="McCann M.C."/>
            <person name="Ming R."/>
            <person name="Peterson D.G."/>
            <person name="Mehboob-ur-Rahman"/>
            <person name="Ware D."/>
            <person name="Westhoff P."/>
            <person name="Mayer K.F."/>
            <person name="Messing J."/>
            <person name="Rokhsar D.S."/>
        </authorList>
    </citation>
    <scope>NUCLEOTIDE SEQUENCE [LARGE SCALE GENOMIC DNA]</scope>
    <source>
        <strain evidence="3">cv. BTx623</strain>
    </source>
</reference>
<accession>A0A1B6Q2C3</accession>
<dbReference type="OMA" id="GCLPYEE"/>
<dbReference type="EMBL" id="CM000762">
    <property type="protein sequence ID" value="KXG32072.1"/>
    <property type="molecule type" value="Genomic_DNA"/>
</dbReference>
<dbReference type="Proteomes" id="UP000000768">
    <property type="component" value="Chromosome 3"/>
</dbReference>
<feature type="region of interest" description="Disordered" evidence="1">
    <location>
        <begin position="16"/>
        <end position="37"/>
    </location>
</feature>
<organism evidence="2 3">
    <name type="scientific">Sorghum bicolor</name>
    <name type="common">Sorghum</name>
    <name type="synonym">Sorghum vulgare</name>
    <dbReference type="NCBI Taxonomy" id="4558"/>
    <lineage>
        <taxon>Eukaryota</taxon>
        <taxon>Viridiplantae</taxon>
        <taxon>Streptophyta</taxon>
        <taxon>Embryophyta</taxon>
        <taxon>Tracheophyta</taxon>
        <taxon>Spermatophyta</taxon>
        <taxon>Magnoliopsida</taxon>
        <taxon>Liliopsida</taxon>
        <taxon>Poales</taxon>
        <taxon>Poaceae</taxon>
        <taxon>PACMAD clade</taxon>
        <taxon>Panicoideae</taxon>
        <taxon>Andropogonodae</taxon>
        <taxon>Andropogoneae</taxon>
        <taxon>Sorghinae</taxon>
        <taxon>Sorghum</taxon>
    </lineage>
</organism>
<dbReference type="ExpressionAtlas" id="A0A1B6Q2C3">
    <property type="expression patterns" value="baseline"/>
</dbReference>
<keyword evidence="3" id="KW-1185">Reference proteome</keyword>
<dbReference type="AlphaFoldDB" id="A0A1B6Q2C3"/>
<feature type="compositionally biased region" description="Pro residues" evidence="1">
    <location>
        <begin position="20"/>
        <end position="31"/>
    </location>
</feature>
<name>A0A1B6Q2C3_SORBI</name>
<evidence type="ECO:0000313" key="3">
    <source>
        <dbReference type="Proteomes" id="UP000000768"/>
    </source>
</evidence>
<proteinExistence type="predicted"/>